<dbReference type="EMBL" id="JAUQOM010000009">
    <property type="protein sequence ID" value="MDO7836493.1"/>
    <property type="molecule type" value="Genomic_DNA"/>
</dbReference>
<organism evidence="2 3">
    <name type="scientific">Sphingobium cyanobacteriorum</name>
    <dbReference type="NCBI Taxonomy" id="3063954"/>
    <lineage>
        <taxon>Bacteria</taxon>
        <taxon>Pseudomonadati</taxon>
        <taxon>Pseudomonadota</taxon>
        <taxon>Alphaproteobacteria</taxon>
        <taxon>Sphingomonadales</taxon>
        <taxon>Sphingomonadaceae</taxon>
        <taxon>Sphingobium</taxon>
    </lineage>
</organism>
<sequence length="307" mass="33083">MSYKKLLFSLATATILVACSSTSGKLGSYIASDDDAAFMVQITSMENGQVKGSMSVVMADESGKTTAATRPMSGTIEGNALNLSVENGTGLSLVTGTTEDDGLRLTFFAKGNSSQLKFAKSSASKFDELANATRHRAAEKGQEIESAAATKGRIEQRAKIQKSIDRLADAIFSKTQEVQEKVRKIDVVIAGYGAAHNRAGKMQGAKATIGSASPEAEYRASQIDYQLSSISNDIENTHNQVQNYMQSLNSFMANAATQSPQFLAECQADELLNCSRLSVGMQSLRTRYQQFRAGYDRENAAFKSKRA</sequence>
<evidence type="ECO:0000313" key="3">
    <source>
        <dbReference type="Proteomes" id="UP001176471"/>
    </source>
</evidence>
<evidence type="ECO:0000256" key="1">
    <source>
        <dbReference type="SAM" id="SignalP"/>
    </source>
</evidence>
<feature type="chain" id="PRO_5046156175" description="Lipoprotein" evidence="1">
    <location>
        <begin position="25"/>
        <end position="307"/>
    </location>
</feature>
<evidence type="ECO:0008006" key="4">
    <source>
        <dbReference type="Google" id="ProtNLM"/>
    </source>
</evidence>
<keyword evidence="1" id="KW-0732">Signal</keyword>
<proteinExistence type="predicted"/>
<dbReference type="PROSITE" id="PS51257">
    <property type="entry name" value="PROKAR_LIPOPROTEIN"/>
    <property type="match status" value="1"/>
</dbReference>
<feature type="signal peptide" evidence="1">
    <location>
        <begin position="1"/>
        <end position="24"/>
    </location>
</feature>
<protein>
    <recommendedName>
        <fullName evidence="4">Lipoprotein</fullName>
    </recommendedName>
</protein>
<keyword evidence="3" id="KW-1185">Reference proteome</keyword>
<dbReference type="RefSeq" id="WP_304536915.1">
    <property type="nucleotide sequence ID" value="NZ_JAUQOM010000009.1"/>
</dbReference>
<name>A0ABT8ZPX4_9SPHN</name>
<evidence type="ECO:0000313" key="2">
    <source>
        <dbReference type="EMBL" id="MDO7836493.1"/>
    </source>
</evidence>
<reference evidence="2" key="1">
    <citation type="submission" date="2023-07" db="EMBL/GenBank/DDBJ databases">
        <title>Bacterial whole genome sequence for Sphingobium sp. HBC34.</title>
        <authorList>
            <person name="Le V."/>
            <person name="Ko S.-R."/>
            <person name="Ahn C.-Y."/>
            <person name="Oh H.-M."/>
        </authorList>
    </citation>
    <scope>NUCLEOTIDE SEQUENCE</scope>
    <source>
        <strain evidence="2">HBC34</strain>
    </source>
</reference>
<accession>A0ABT8ZPX4</accession>
<comment type="caution">
    <text evidence="2">The sequence shown here is derived from an EMBL/GenBank/DDBJ whole genome shotgun (WGS) entry which is preliminary data.</text>
</comment>
<dbReference type="Proteomes" id="UP001176471">
    <property type="component" value="Unassembled WGS sequence"/>
</dbReference>
<gene>
    <name evidence="2" type="ORF">Q4610_15710</name>
</gene>